<feature type="transmembrane region" description="Helical" evidence="1">
    <location>
        <begin position="446"/>
        <end position="465"/>
    </location>
</feature>
<evidence type="ECO:0000313" key="3">
    <source>
        <dbReference type="Proteomes" id="UP000316096"/>
    </source>
</evidence>
<dbReference type="Proteomes" id="UP000316096">
    <property type="component" value="Unassembled WGS sequence"/>
</dbReference>
<sequence>MTLTSAPPSRPPDRRSGVARVVRIRTLPGRIRALAFLAVLAVAAVFAVSGLAVQDARDGLRVIGHDAGPQVVATGDLYFALSDMDAQLAAVLLMGRENLGSGRARALQVYDQRRSEAHRALLQGSNLARNDPAEQQTARSILDALGRYEQLAGQALQLDQRQSHAAGPPSKEVGDLYTQATNLMKLDVLPKAYNLTLDNGTTVRRTYESKHSEVLAGRAWVLLAGLVLLVVLVGLQIYLAVHFRRLVNPVLALATVASVILIAATVGLLTSEAGHLSKAKNDGFDSVLSLSRARAISNNADADETRYLLDPALADTYEQVYLDKSQEILYVPAGNLTEYYKQLDQRVAARSGYMGFLGIEAQHVTLPGQSTAVDRTLRGYQGVQHDDSRLRSLATSGGRHDAIVLRMGTASQDFTTYDQALVQLTAIHQKAFQSAIRDGDDGLSGWNIGLPAAAVVIALLVLAGVRPRLSEFR</sequence>
<keyword evidence="1" id="KW-0812">Transmembrane</keyword>
<dbReference type="AlphaFoldDB" id="A0A543C0M0"/>
<dbReference type="OrthoDB" id="569023at2"/>
<name>A0A543C0M0_9ACTN</name>
<dbReference type="RefSeq" id="WP_141962633.1">
    <property type="nucleotide sequence ID" value="NZ_VFOZ01000002.1"/>
</dbReference>
<evidence type="ECO:0008006" key="4">
    <source>
        <dbReference type="Google" id="ProtNLM"/>
    </source>
</evidence>
<feature type="transmembrane region" description="Helical" evidence="1">
    <location>
        <begin position="219"/>
        <end position="239"/>
    </location>
</feature>
<dbReference type="EMBL" id="VFOZ01000002">
    <property type="protein sequence ID" value="TQL90630.1"/>
    <property type="molecule type" value="Genomic_DNA"/>
</dbReference>
<keyword evidence="1" id="KW-1133">Transmembrane helix</keyword>
<evidence type="ECO:0000313" key="2">
    <source>
        <dbReference type="EMBL" id="TQL90630.1"/>
    </source>
</evidence>
<accession>A0A543C0M0</accession>
<comment type="caution">
    <text evidence="2">The sequence shown here is derived from an EMBL/GenBank/DDBJ whole genome shotgun (WGS) entry which is preliminary data.</text>
</comment>
<feature type="transmembrane region" description="Helical" evidence="1">
    <location>
        <begin position="33"/>
        <end position="53"/>
    </location>
</feature>
<protein>
    <recommendedName>
        <fullName evidence="4">Secreted protein</fullName>
    </recommendedName>
</protein>
<keyword evidence="1" id="KW-0472">Membrane</keyword>
<keyword evidence="3" id="KW-1185">Reference proteome</keyword>
<evidence type="ECO:0000256" key="1">
    <source>
        <dbReference type="SAM" id="Phobius"/>
    </source>
</evidence>
<gene>
    <name evidence="2" type="ORF">FB559_7939</name>
</gene>
<reference evidence="2 3" key="1">
    <citation type="submission" date="2019-06" db="EMBL/GenBank/DDBJ databases">
        <title>Sequencing the genomes of 1000 actinobacteria strains.</title>
        <authorList>
            <person name="Klenk H.-P."/>
        </authorList>
    </citation>
    <scope>NUCLEOTIDE SEQUENCE [LARGE SCALE GENOMIC DNA]</scope>
    <source>
        <strain evidence="2 3">DSM 102200</strain>
    </source>
</reference>
<feature type="transmembrane region" description="Helical" evidence="1">
    <location>
        <begin position="251"/>
        <end position="270"/>
    </location>
</feature>
<proteinExistence type="predicted"/>
<organism evidence="2 3">
    <name type="scientific">Actinoallomurus bryophytorum</name>
    <dbReference type="NCBI Taxonomy" id="1490222"/>
    <lineage>
        <taxon>Bacteria</taxon>
        <taxon>Bacillati</taxon>
        <taxon>Actinomycetota</taxon>
        <taxon>Actinomycetes</taxon>
        <taxon>Streptosporangiales</taxon>
        <taxon>Thermomonosporaceae</taxon>
        <taxon>Actinoallomurus</taxon>
    </lineage>
</organism>